<feature type="region of interest" description="Disordered" evidence="1">
    <location>
        <begin position="1"/>
        <end position="83"/>
    </location>
</feature>
<name>A0AAD8LJ76_BABGI</name>
<evidence type="ECO:0008006" key="4">
    <source>
        <dbReference type="Google" id="ProtNLM"/>
    </source>
</evidence>
<feature type="compositionally biased region" description="Basic and acidic residues" evidence="1">
    <location>
        <begin position="54"/>
        <end position="78"/>
    </location>
</feature>
<dbReference type="PANTHER" id="PTHR13621">
    <property type="entry name" value="PROLINE-RICH PROTEIN PRCC"/>
    <property type="match status" value="1"/>
</dbReference>
<evidence type="ECO:0000313" key="2">
    <source>
        <dbReference type="EMBL" id="KAK1443750.1"/>
    </source>
</evidence>
<proteinExistence type="predicted"/>
<reference evidence="2" key="1">
    <citation type="submission" date="2023-08" db="EMBL/GenBank/DDBJ databases">
        <title>Draft sequence of the Babesia gibsoni genome.</title>
        <authorList>
            <person name="Yamagishi J.Y."/>
            <person name="Xuan X.X."/>
        </authorList>
    </citation>
    <scope>NUCLEOTIDE SEQUENCE</scope>
    <source>
        <strain evidence="2">Azabu</strain>
    </source>
</reference>
<keyword evidence="3" id="KW-1185">Reference proteome</keyword>
<evidence type="ECO:0000256" key="1">
    <source>
        <dbReference type="SAM" id="MobiDB-lite"/>
    </source>
</evidence>
<protein>
    <recommendedName>
        <fullName evidence="4">Proline-rich protein PRCC</fullName>
    </recommendedName>
</protein>
<feature type="compositionally biased region" description="Basic and acidic residues" evidence="1">
    <location>
        <begin position="19"/>
        <end position="30"/>
    </location>
</feature>
<evidence type="ECO:0000313" key="3">
    <source>
        <dbReference type="Proteomes" id="UP001230268"/>
    </source>
</evidence>
<gene>
    <name evidence="2" type="ORF">BgAZ_206260</name>
</gene>
<dbReference type="Pfam" id="PF10253">
    <property type="entry name" value="PRCC"/>
    <property type="match status" value="1"/>
</dbReference>
<dbReference type="GO" id="GO:0005634">
    <property type="term" value="C:nucleus"/>
    <property type="evidence" value="ECO:0007669"/>
    <property type="project" value="TreeGrafter"/>
</dbReference>
<dbReference type="AlphaFoldDB" id="A0AAD8LJ76"/>
<comment type="caution">
    <text evidence="2">The sequence shown here is derived from an EMBL/GenBank/DDBJ whole genome shotgun (WGS) entry which is preliminary data.</text>
</comment>
<organism evidence="2 3">
    <name type="scientific">Babesia gibsoni</name>
    <dbReference type="NCBI Taxonomy" id="33632"/>
    <lineage>
        <taxon>Eukaryota</taxon>
        <taxon>Sar</taxon>
        <taxon>Alveolata</taxon>
        <taxon>Apicomplexa</taxon>
        <taxon>Aconoidasida</taxon>
        <taxon>Piroplasmida</taxon>
        <taxon>Babesiidae</taxon>
        <taxon>Babesia</taxon>
    </lineage>
</organism>
<sequence>MDWLKSALTGDSDDSDTDENVKAASREGDIAKAPPSQESAGAFEDEVNDVTASVEDKSVEGVKDECSTHEESPKREKITGPPVSLFSLSTSSRKAEDYSKADKVEIRRILPEDAYESEGDYEEAEAPNISQGQLETAVPEAEPKAHGSLDAMEIMHHFNVIHKGGSVKAPKNRDWFGSNIEVIDINADQLRMDRIEKSKQYSMSKTALLEGRTNYKGPTRTLETDDGQVLLTNVLRKTSKRKHQISWLASEAQERELELLERTAQARKTKHETQMKYGW</sequence>
<dbReference type="InterPro" id="IPR018800">
    <property type="entry name" value="PRCC"/>
</dbReference>
<accession>A0AAD8LJ76</accession>
<dbReference type="Proteomes" id="UP001230268">
    <property type="component" value="Unassembled WGS sequence"/>
</dbReference>
<dbReference type="EMBL" id="JAVEPI010000002">
    <property type="protein sequence ID" value="KAK1443750.1"/>
    <property type="molecule type" value="Genomic_DNA"/>
</dbReference>
<dbReference type="PANTHER" id="PTHR13621:SF2">
    <property type="entry name" value="PROLINE-RICH PROTEIN PRCC"/>
    <property type="match status" value="1"/>
</dbReference>